<evidence type="ECO:0000313" key="2">
    <source>
        <dbReference type="Ensembl" id="ENSHHUP00000026036.1"/>
    </source>
</evidence>
<dbReference type="GO" id="GO:0006897">
    <property type="term" value="P:endocytosis"/>
    <property type="evidence" value="ECO:0007669"/>
    <property type="project" value="TreeGrafter"/>
</dbReference>
<sequence length="119" mass="12891">MPFLIGVHSSLTERVRSRGLEDVVILNVDTNTIESPFEDLKKIPADVVSGLKLCLKRQAASAGVGVAKAFLRAQALLFGGYGDALKGNTVRTIIFWNTLGTQNNNTLEYSGNTVRTIIL</sequence>
<reference evidence="2" key="3">
    <citation type="submission" date="2025-09" db="UniProtKB">
        <authorList>
            <consortium name="Ensembl"/>
        </authorList>
    </citation>
    <scope>IDENTIFICATION</scope>
</reference>
<evidence type="ECO:0000313" key="3">
    <source>
        <dbReference type="Proteomes" id="UP000314982"/>
    </source>
</evidence>
<reference evidence="2" key="2">
    <citation type="submission" date="2025-08" db="UniProtKB">
        <authorList>
            <consortium name="Ensembl"/>
        </authorList>
    </citation>
    <scope>IDENTIFICATION</scope>
</reference>
<dbReference type="GeneTree" id="ENSGT00940000166336"/>
<dbReference type="GO" id="GO:0005829">
    <property type="term" value="C:cytosol"/>
    <property type="evidence" value="ECO:0007669"/>
    <property type="project" value="TreeGrafter"/>
</dbReference>
<dbReference type="GO" id="GO:1901981">
    <property type="term" value="F:phosphatidylinositol phosphate binding"/>
    <property type="evidence" value="ECO:0007669"/>
    <property type="project" value="TreeGrafter"/>
</dbReference>
<dbReference type="GO" id="GO:0032456">
    <property type="term" value="P:endocytic recycling"/>
    <property type="evidence" value="ECO:0007669"/>
    <property type="project" value="TreeGrafter"/>
</dbReference>
<keyword evidence="3" id="KW-1185">Reference proteome</keyword>
<dbReference type="PANTHER" id="PTHR13196">
    <property type="entry name" value="DENN DOMAIN-CONTAINING"/>
    <property type="match status" value="1"/>
</dbReference>
<feature type="domain" description="UDENN" evidence="1">
    <location>
        <begin position="1"/>
        <end position="119"/>
    </location>
</feature>
<protein>
    <recommendedName>
        <fullName evidence="1">UDENN domain-containing protein</fullName>
    </recommendedName>
</protein>
<dbReference type="GO" id="GO:0005085">
    <property type="term" value="F:guanyl-nucleotide exchange factor activity"/>
    <property type="evidence" value="ECO:0007669"/>
    <property type="project" value="InterPro"/>
</dbReference>
<dbReference type="Ensembl" id="ENSHHUT00000027064.1">
    <property type="protein sequence ID" value="ENSHHUP00000026036.1"/>
    <property type="gene ID" value="ENSHHUG00000016463.1"/>
</dbReference>
<evidence type="ECO:0000259" key="1">
    <source>
        <dbReference type="PROSITE" id="PS50211"/>
    </source>
</evidence>
<dbReference type="Gene3D" id="3.40.50.11500">
    <property type="match status" value="1"/>
</dbReference>
<dbReference type="InterPro" id="IPR037516">
    <property type="entry name" value="Tripartite_DENN"/>
</dbReference>
<dbReference type="Proteomes" id="UP000314982">
    <property type="component" value="Unassembled WGS sequence"/>
</dbReference>
<organism evidence="2 3">
    <name type="scientific">Hucho hucho</name>
    <name type="common">huchen</name>
    <dbReference type="NCBI Taxonomy" id="62062"/>
    <lineage>
        <taxon>Eukaryota</taxon>
        <taxon>Metazoa</taxon>
        <taxon>Chordata</taxon>
        <taxon>Craniata</taxon>
        <taxon>Vertebrata</taxon>
        <taxon>Euteleostomi</taxon>
        <taxon>Actinopterygii</taxon>
        <taxon>Neopterygii</taxon>
        <taxon>Teleostei</taxon>
        <taxon>Protacanthopterygii</taxon>
        <taxon>Salmoniformes</taxon>
        <taxon>Salmonidae</taxon>
        <taxon>Salmoninae</taxon>
        <taxon>Hucho</taxon>
    </lineage>
</organism>
<dbReference type="AlphaFoldDB" id="A0A4W5LJA3"/>
<proteinExistence type="predicted"/>
<dbReference type="InterPro" id="IPR040032">
    <property type="entry name" value="DENND1A/B/C"/>
</dbReference>
<dbReference type="PANTHER" id="PTHR13196:SF25">
    <property type="entry name" value="DENN DOMAIN-CONTAINING PROTEIN 1C"/>
    <property type="match status" value="1"/>
</dbReference>
<name>A0A4W5LJA3_9TELE</name>
<dbReference type="InterPro" id="IPR043153">
    <property type="entry name" value="DENN_C"/>
</dbReference>
<dbReference type="STRING" id="62062.ENSHHUP00000026036"/>
<reference evidence="3" key="1">
    <citation type="submission" date="2018-06" db="EMBL/GenBank/DDBJ databases">
        <title>Genome assembly of Danube salmon.</title>
        <authorList>
            <person name="Macqueen D.J."/>
            <person name="Gundappa M.K."/>
        </authorList>
    </citation>
    <scope>NUCLEOTIDE SEQUENCE [LARGE SCALE GENOMIC DNA]</scope>
</reference>
<dbReference type="PROSITE" id="PS50211">
    <property type="entry name" value="DENN"/>
    <property type="match status" value="1"/>
</dbReference>
<accession>A0A4W5LJA3</accession>